<feature type="domain" description="4Fe-4S ferredoxin-type" evidence="6">
    <location>
        <begin position="86"/>
        <end position="115"/>
    </location>
</feature>
<accession>A0A1F2P717</accession>
<keyword evidence="5" id="KW-0411">Iron-sulfur</keyword>
<dbReference type="GO" id="GO:0046872">
    <property type="term" value="F:metal ion binding"/>
    <property type="evidence" value="ECO:0007669"/>
    <property type="project" value="UniProtKB-KW"/>
</dbReference>
<evidence type="ECO:0000256" key="3">
    <source>
        <dbReference type="ARBA" id="ARBA00022737"/>
    </source>
</evidence>
<dbReference type="Gene3D" id="3.30.70.20">
    <property type="match status" value="1"/>
</dbReference>
<dbReference type="Pfam" id="PF13187">
    <property type="entry name" value="Fer4_9"/>
    <property type="match status" value="1"/>
</dbReference>
<dbReference type="Proteomes" id="UP000185779">
    <property type="component" value="Unassembled WGS sequence"/>
</dbReference>
<evidence type="ECO:0000313" key="7">
    <source>
        <dbReference type="EMBL" id="HEC57239.1"/>
    </source>
</evidence>
<evidence type="ECO:0000313" key="9">
    <source>
        <dbReference type="Proteomes" id="UP000185779"/>
    </source>
</evidence>
<feature type="domain" description="4Fe-4S ferredoxin-type" evidence="6">
    <location>
        <begin position="52"/>
        <end position="81"/>
    </location>
</feature>
<feature type="domain" description="4Fe-4S ferredoxin-type" evidence="6">
    <location>
        <begin position="180"/>
        <end position="209"/>
    </location>
</feature>
<dbReference type="EMBL" id="DRIE01000088">
    <property type="protein sequence ID" value="HEC57239.1"/>
    <property type="molecule type" value="Genomic_DNA"/>
</dbReference>
<keyword evidence="3" id="KW-0677">Repeat</keyword>
<comment type="caution">
    <text evidence="8">The sequence shown here is derived from an EMBL/GenBank/DDBJ whole genome shotgun (WGS) entry which is preliminary data.</text>
</comment>
<evidence type="ECO:0000256" key="1">
    <source>
        <dbReference type="ARBA" id="ARBA00022485"/>
    </source>
</evidence>
<dbReference type="Proteomes" id="UP000885936">
    <property type="component" value="Unassembled WGS sequence"/>
</dbReference>
<evidence type="ECO:0000259" key="6">
    <source>
        <dbReference type="PROSITE" id="PS51379"/>
    </source>
</evidence>
<name>A0A1F2P717_9EURY</name>
<feature type="domain" description="4Fe-4S ferredoxin-type" evidence="6">
    <location>
        <begin position="213"/>
        <end position="242"/>
    </location>
</feature>
<dbReference type="GO" id="GO:0009060">
    <property type="term" value="P:aerobic respiration"/>
    <property type="evidence" value="ECO:0007669"/>
    <property type="project" value="TreeGrafter"/>
</dbReference>
<reference evidence="8 9" key="1">
    <citation type="submission" date="2016-05" db="EMBL/GenBank/DDBJ databases">
        <title>Microbial consortia oxidize butane by reversing methanogenesis.</title>
        <authorList>
            <person name="Laso-Perez R."/>
            <person name="Richter M."/>
            <person name="Wegener G."/>
            <person name="Musat F."/>
        </authorList>
    </citation>
    <scope>NUCLEOTIDE SEQUENCE [LARGE SCALE GENOMIC DNA]</scope>
    <source>
        <strain evidence="8">BOX1</strain>
    </source>
</reference>
<gene>
    <name evidence="7" type="ORF">ENI32_05085</name>
    <name evidence="8" type="ORF">SBU_000218</name>
</gene>
<dbReference type="GO" id="GO:0016020">
    <property type="term" value="C:membrane"/>
    <property type="evidence" value="ECO:0007669"/>
    <property type="project" value="InterPro"/>
</dbReference>
<dbReference type="STRING" id="1839936.SBU_000218"/>
<protein>
    <submittedName>
        <fullName evidence="7">4Fe-4S dicluster domain-containing protein</fullName>
    </submittedName>
    <submittedName>
        <fullName evidence="8">F420H2:quinone oxidoreductase subunit I</fullName>
    </submittedName>
</protein>
<reference evidence="7" key="2">
    <citation type="journal article" date="2020" name="mSystems">
        <title>Genome- and Community-Level Interaction Insights into Carbon Utilization and Element Cycling Functions of Hydrothermarchaeota in Hydrothermal Sediment.</title>
        <authorList>
            <person name="Zhou Z."/>
            <person name="Liu Y."/>
            <person name="Xu W."/>
            <person name="Pan J."/>
            <person name="Luo Z.H."/>
            <person name="Li M."/>
        </authorList>
    </citation>
    <scope>NUCLEOTIDE SEQUENCE [LARGE SCALE GENOMIC DNA]</scope>
    <source>
        <strain evidence="7">HyVt-386</strain>
    </source>
</reference>
<dbReference type="AlphaFoldDB" id="A0A1F2P717"/>
<keyword evidence="2" id="KW-0479">Metal-binding</keyword>
<keyword evidence="9" id="KW-1185">Reference proteome</keyword>
<dbReference type="PANTHER" id="PTHR10849:SF35">
    <property type="entry name" value="FORMATE HYDROGENLYASE SUBUNIT 6-RELATED"/>
    <property type="match status" value="1"/>
</dbReference>
<dbReference type="Pfam" id="PF12838">
    <property type="entry name" value="Fer4_7"/>
    <property type="match status" value="1"/>
</dbReference>
<evidence type="ECO:0000256" key="2">
    <source>
        <dbReference type="ARBA" id="ARBA00022723"/>
    </source>
</evidence>
<dbReference type="CDD" id="cd10549">
    <property type="entry name" value="MtMvhB_like"/>
    <property type="match status" value="1"/>
</dbReference>
<dbReference type="PROSITE" id="PS00198">
    <property type="entry name" value="4FE4S_FER_1"/>
    <property type="match status" value="2"/>
</dbReference>
<dbReference type="PROSITE" id="PS51379">
    <property type="entry name" value="4FE4S_FER_2"/>
    <property type="match status" value="4"/>
</dbReference>
<dbReference type="PANTHER" id="PTHR10849">
    <property type="entry name" value="NADH DEHYDROGENASE UBIQUINONE IRON-SULFUR PROTEIN 8, MITOCHONDRIAL"/>
    <property type="match status" value="1"/>
</dbReference>
<evidence type="ECO:0000256" key="5">
    <source>
        <dbReference type="ARBA" id="ARBA00023014"/>
    </source>
</evidence>
<dbReference type="GO" id="GO:0051539">
    <property type="term" value="F:4 iron, 4 sulfur cluster binding"/>
    <property type="evidence" value="ECO:0007669"/>
    <property type="project" value="UniProtKB-KW"/>
</dbReference>
<keyword evidence="1" id="KW-0004">4Fe-4S</keyword>
<keyword evidence="4" id="KW-0408">Iron</keyword>
<dbReference type="InterPro" id="IPR017900">
    <property type="entry name" value="4Fe4S_Fe_S_CS"/>
</dbReference>
<dbReference type="Gene3D" id="3.30.70.3270">
    <property type="match status" value="1"/>
</dbReference>
<sequence length="242" mass="27736">MRKVVAPDYTVFEHVKRHVEAVKTAIREAIIPESVTCSYPKERRKMPASFRGYLIFDPDRCISCFGCAFICPANAIRMKEAEDGRYYPTIDYGKCIFCHFCLDSCPEGALKPTKIHDVAYRDLDRMLTLTEEMIEPPEIIREDKRYVEYVIDGRDLHLRRVDGEDELLVDLPPPSKVERIASCIDPESCTGCRICEEVCEHGVIRSSVEEDGVRMVIDSERCTGCGLCVKECSMRVLRLVRR</sequence>
<dbReference type="InterPro" id="IPR017896">
    <property type="entry name" value="4Fe4S_Fe-S-bd"/>
</dbReference>
<dbReference type="EMBL" id="LYOR01000001">
    <property type="protein sequence ID" value="OFV66925.1"/>
    <property type="molecule type" value="Genomic_DNA"/>
</dbReference>
<evidence type="ECO:0000313" key="8">
    <source>
        <dbReference type="EMBL" id="OFV66925.1"/>
    </source>
</evidence>
<dbReference type="SUPFAM" id="SSF54862">
    <property type="entry name" value="4Fe-4S ferredoxins"/>
    <property type="match status" value="1"/>
</dbReference>
<dbReference type="GO" id="GO:0003954">
    <property type="term" value="F:NADH dehydrogenase activity"/>
    <property type="evidence" value="ECO:0007669"/>
    <property type="project" value="TreeGrafter"/>
</dbReference>
<dbReference type="InterPro" id="IPR010226">
    <property type="entry name" value="NADH_quinone_OxRdtase_chainI"/>
</dbReference>
<organism evidence="8 9">
    <name type="scientific">Candidatus Syntropharchaeum butanivorans</name>
    <dbReference type="NCBI Taxonomy" id="1839936"/>
    <lineage>
        <taxon>Archaea</taxon>
        <taxon>Methanobacteriati</taxon>
        <taxon>Methanobacteriota</taxon>
        <taxon>Stenosarchaea group</taxon>
        <taxon>Methanomicrobia</taxon>
        <taxon>Methanosarcinales</taxon>
        <taxon>ANME-2 cluster</taxon>
        <taxon>Candidatus Syntropharchaeum</taxon>
    </lineage>
</organism>
<proteinExistence type="predicted"/>
<evidence type="ECO:0000256" key="4">
    <source>
        <dbReference type="ARBA" id="ARBA00023004"/>
    </source>
</evidence>